<accession>A0ACB9CU89</accession>
<evidence type="ECO:0000313" key="2">
    <source>
        <dbReference type="Proteomes" id="UP001055811"/>
    </source>
</evidence>
<comment type="caution">
    <text evidence="1">The sequence shown here is derived from an EMBL/GenBank/DDBJ whole genome shotgun (WGS) entry which is preliminary data.</text>
</comment>
<organism evidence="1 2">
    <name type="scientific">Cichorium intybus</name>
    <name type="common">Chicory</name>
    <dbReference type="NCBI Taxonomy" id="13427"/>
    <lineage>
        <taxon>Eukaryota</taxon>
        <taxon>Viridiplantae</taxon>
        <taxon>Streptophyta</taxon>
        <taxon>Embryophyta</taxon>
        <taxon>Tracheophyta</taxon>
        <taxon>Spermatophyta</taxon>
        <taxon>Magnoliopsida</taxon>
        <taxon>eudicotyledons</taxon>
        <taxon>Gunneridae</taxon>
        <taxon>Pentapetalae</taxon>
        <taxon>asterids</taxon>
        <taxon>campanulids</taxon>
        <taxon>Asterales</taxon>
        <taxon>Asteraceae</taxon>
        <taxon>Cichorioideae</taxon>
        <taxon>Cichorieae</taxon>
        <taxon>Cichoriinae</taxon>
        <taxon>Cichorium</taxon>
    </lineage>
</organism>
<protein>
    <submittedName>
        <fullName evidence="1">Uncharacterized protein</fullName>
    </submittedName>
</protein>
<name>A0ACB9CU89_CICIN</name>
<keyword evidence="2" id="KW-1185">Reference proteome</keyword>
<sequence length="126" mass="14111">MNESNPNLVQKNDSNLPQGGLNDDAYWLDLPHDGSSHDIVKKGSLQDASSYLHVKPISSGVFTDIAIWVFYLFNVEHGKNWNSSTWCVLLGSGWMDIGVRDKMMDTRVKVVVIVTKYMESAVIEPP</sequence>
<gene>
    <name evidence="1" type="ORF">L2E82_27834</name>
</gene>
<evidence type="ECO:0000313" key="1">
    <source>
        <dbReference type="EMBL" id="KAI3737821.1"/>
    </source>
</evidence>
<dbReference type="EMBL" id="CM042013">
    <property type="protein sequence ID" value="KAI3737821.1"/>
    <property type="molecule type" value="Genomic_DNA"/>
</dbReference>
<proteinExistence type="predicted"/>
<reference evidence="1 2" key="2">
    <citation type="journal article" date="2022" name="Mol. Ecol. Resour.">
        <title>The genomes of chicory, endive, great burdock and yacon provide insights into Asteraceae paleo-polyploidization history and plant inulin production.</title>
        <authorList>
            <person name="Fan W."/>
            <person name="Wang S."/>
            <person name="Wang H."/>
            <person name="Wang A."/>
            <person name="Jiang F."/>
            <person name="Liu H."/>
            <person name="Zhao H."/>
            <person name="Xu D."/>
            <person name="Zhang Y."/>
        </authorList>
    </citation>
    <scope>NUCLEOTIDE SEQUENCE [LARGE SCALE GENOMIC DNA]</scope>
    <source>
        <strain evidence="2">cv. Punajuju</strain>
        <tissue evidence="1">Leaves</tissue>
    </source>
</reference>
<dbReference type="Proteomes" id="UP001055811">
    <property type="component" value="Linkage Group LG05"/>
</dbReference>
<reference evidence="2" key="1">
    <citation type="journal article" date="2022" name="Mol. Ecol. Resour.">
        <title>The genomes of chicory, endive, great burdock and yacon provide insights into Asteraceae palaeo-polyploidization history and plant inulin production.</title>
        <authorList>
            <person name="Fan W."/>
            <person name="Wang S."/>
            <person name="Wang H."/>
            <person name="Wang A."/>
            <person name="Jiang F."/>
            <person name="Liu H."/>
            <person name="Zhao H."/>
            <person name="Xu D."/>
            <person name="Zhang Y."/>
        </authorList>
    </citation>
    <scope>NUCLEOTIDE SEQUENCE [LARGE SCALE GENOMIC DNA]</scope>
    <source>
        <strain evidence="2">cv. Punajuju</strain>
    </source>
</reference>